<keyword evidence="2" id="KW-0812">Transmembrane</keyword>
<feature type="compositionally biased region" description="Basic and acidic residues" evidence="1">
    <location>
        <begin position="111"/>
        <end position="153"/>
    </location>
</feature>
<evidence type="ECO:0000313" key="3">
    <source>
        <dbReference type="EMBL" id="CAD7287590.1"/>
    </source>
</evidence>
<feature type="compositionally biased region" description="Basic and acidic residues" evidence="1">
    <location>
        <begin position="83"/>
        <end position="97"/>
    </location>
</feature>
<feature type="compositionally biased region" description="Basic and acidic residues" evidence="1">
    <location>
        <begin position="162"/>
        <end position="174"/>
    </location>
</feature>
<accession>A0ABN7K9L3</accession>
<keyword evidence="4" id="KW-1185">Reference proteome</keyword>
<evidence type="ECO:0000256" key="1">
    <source>
        <dbReference type="SAM" id="MobiDB-lite"/>
    </source>
</evidence>
<comment type="caution">
    <text evidence="3">The sequence shown here is derived from an EMBL/GenBank/DDBJ whole genome shotgun (WGS) entry which is preliminary data.</text>
</comment>
<feature type="transmembrane region" description="Helical" evidence="2">
    <location>
        <begin position="20"/>
        <end position="47"/>
    </location>
</feature>
<keyword evidence="2" id="KW-1133">Transmembrane helix</keyword>
<sequence length="307" mass="35134">MLVLAKWLYKQTDKMSKIKFPTISSFLVAICIYVVLIGIIFINLAIFSDPAKRYTDDKDAFMDILIDMPEISTQIKAPQMKQEIIKKEESKPEIKEENQEEQIQTTNKPTPSHEPEPIKESESKPIEKLEPTLEPEVTKELFSEPIKEPEKPNLKNLFSDIDTSKLKDEKKSEPQKVQSNKQSDKKTQQKPSTAASDIVKNLKIDKVASAPKAQVSGTYDPLLGAITKQIERKWRSYKANSDNIAKVKIEIDGYGNFSYEVVEFSRDNEFNQKVKECLDLLTREKFPFSSGKITSLNLVMQDKLEIQ</sequence>
<feature type="region of interest" description="Disordered" evidence="1">
    <location>
        <begin position="78"/>
        <end position="196"/>
    </location>
</feature>
<dbReference type="EMBL" id="CAJHOF010000003">
    <property type="protein sequence ID" value="CAD7287590.1"/>
    <property type="molecule type" value="Genomic_DNA"/>
</dbReference>
<reference evidence="3 4" key="1">
    <citation type="submission" date="2020-11" db="EMBL/GenBank/DDBJ databases">
        <authorList>
            <person name="Peeters C."/>
        </authorList>
    </citation>
    <scope>NUCLEOTIDE SEQUENCE [LARGE SCALE GENOMIC DNA]</scope>
    <source>
        <strain evidence="3 4">LMG 7974</strain>
    </source>
</reference>
<evidence type="ECO:0000256" key="2">
    <source>
        <dbReference type="SAM" id="Phobius"/>
    </source>
</evidence>
<dbReference type="Proteomes" id="UP000789803">
    <property type="component" value="Unassembled WGS sequence"/>
</dbReference>
<protein>
    <recommendedName>
        <fullName evidence="5">TonB C-terminal domain-containing protein</fullName>
    </recommendedName>
</protein>
<evidence type="ECO:0000313" key="4">
    <source>
        <dbReference type="Proteomes" id="UP000789803"/>
    </source>
</evidence>
<dbReference type="Pfam" id="PF13103">
    <property type="entry name" value="TonB_2"/>
    <property type="match status" value="1"/>
</dbReference>
<name>A0ABN7K9L3_9BACT</name>
<keyword evidence="2" id="KW-0472">Membrane</keyword>
<proteinExistence type="predicted"/>
<evidence type="ECO:0008006" key="5">
    <source>
        <dbReference type="Google" id="ProtNLM"/>
    </source>
</evidence>
<gene>
    <name evidence="3" type="ORF">LMG7974_00469</name>
</gene>
<organism evidence="3 4">
    <name type="scientific">Campylobacter majalis</name>
    <dbReference type="NCBI Taxonomy" id="2790656"/>
    <lineage>
        <taxon>Bacteria</taxon>
        <taxon>Pseudomonadati</taxon>
        <taxon>Campylobacterota</taxon>
        <taxon>Epsilonproteobacteria</taxon>
        <taxon>Campylobacterales</taxon>
        <taxon>Campylobacteraceae</taxon>
        <taxon>Campylobacter</taxon>
    </lineage>
</organism>